<dbReference type="Proteomes" id="UP000593594">
    <property type="component" value="Chromosome"/>
</dbReference>
<dbReference type="InterPro" id="IPR029063">
    <property type="entry name" value="SAM-dependent_MTases_sf"/>
</dbReference>
<accession>A0A7S8HE54</accession>
<dbReference type="GO" id="GO:0008168">
    <property type="term" value="F:methyltransferase activity"/>
    <property type="evidence" value="ECO:0007669"/>
    <property type="project" value="UniProtKB-KW"/>
</dbReference>
<keyword evidence="1 4" id="KW-0489">Methyltransferase</keyword>
<evidence type="ECO:0000259" key="3">
    <source>
        <dbReference type="Pfam" id="PF13649"/>
    </source>
</evidence>
<evidence type="ECO:0000256" key="1">
    <source>
        <dbReference type="ARBA" id="ARBA00022603"/>
    </source>
</evidence>
<dbReference type="EMBL" id="CP058214">
    <property type="protein sequence ID" value="QPC45028.1"/>
    <property type="molecule type" value="Genomic_DNA"/>
</dbReference>
<dbReference type="InterPro" id="IPR041698">
    <property type="entry name" value="Methyltransf_25"/>
</dbReference>
<keyword evidence="5" id="KW-1185">Reference proteome</keyword>
<evidence type="ECO:0000313" key="5">
    <source>
        <dbReference type="Proteomes" id="UP000593594"/>
    </source>
</evidence>
<sequence>MDRIYRYQRYVYDATRKYYLIGRDRLIDELAPAPGDHVLELGCGTGRNLVAAALRYPRAHFTGVDISSEMLKSAERSVRAAGVGSRVRLVRGDAAAVGADRIGPDGRFGRVFFSYSLSMIPDWQGALDRGLAALAPGGRLHIVDFGQQERLPVLAGRAVFAWLAYNHVTPRAGLEEALADRAARHGLRLDYHRLARGYTHYAILRDAEQRS</sequence>
<dbReference type="Pfam" id="PF13649">
    <property type="entry name" value="Methyltransf_25"/>
    <property type="match status" value="1"/>
</dbReference>
<evidence type="ECO:0000313" key="4">
    <source>
        <dbReference type="EMBL" id="QPC45028.1"/>
    </source>
</evidence>
<dbReference type="SUPFAM" id="SSF53335">
    <property type="entry name" value="S-adenosyl-L-methionine-dependent methyltransferases"/>
    <property type="match status" value="1"/>
</dbReference>
<name>A0A7S8HE54_9HYPH</name>
<dbReference type="KEGG" id="kmn:HW532_21420"/>
<protein>
    <submittedName>
        <fullName evidence="4">Methyltransferase domain-containing protein</fullName>
    </submittedName>
</protein>
<dbReference type="AlphaFoldDB" id="A0A7S8HE54"/>
<dbReference type="PANTHER" id="PTHR43861:SF1">
    <property type="entry name" value="TRANS-ACONITATE 2-METHYLTRANSFERASE"/>
    <property type="match status" value="1"/>
</dbReference>
<proteinExistence type="predicted"/>
<keyword evidence="2 4" id="KW-0808">Transferase</keyword>
<dbReference type="Gene3D" id="3.40.50.150">
    <property type="entry name" value="Vaccinia Virus protein VP39"/>
    <property type="match status" value="1"/>
</dbReference>
<evidence type="ECO:0000256" key="2">
    <source>
        <dbReference type="ARBA" id="ARBA00022679"/>
    </source>
</evidence>
<dbReference type="GO" id="GO:0032259">
    <property type="term" value="P:methylation"/>
    <property type="evidence" value="ECO:0007669"/>
    <property type="project" value="UniProtKB-KW"/>
</dbReference>
<organism evidence="4 5">
    <name type="scientific">Kaustia mangrovi</name>
    <dbReference type="NCBI Taxonomy" id="2593653"/>
    <lineage>
        <taxon>Bacteria</taxon>
        <taxon>Pseudomonadati</taxon>
        <taxon>Pseudomonadota</taxon>
        <taxon>Alphaproteobacteria</taxon>
        <taxon>Hyphomicrobiales</taxon>
        <taxon>Parvibaculaceae</taxon>
        <taxon>Kaustia</taxon>
    </lineage>
</organism>
<gene>
    <name evidence="4" type="ORF">HW532_21420</name>
</gene>
<dbReference type="RefSeq" id="WP_213162401.1">
    <property type="nucleotide sequence ID" value="NZ_CP058214.1"/>
</dbReference>
<reference evidence="4 5" key="1">
    <citation type="submission" date="2020-06" db="EMBL/GenBank/DDBJ databases">
        <title>Genome sequence of 2 isolates from Red Sea Mangroves.</title>
        <authorList>
            <person name="Sefrji F."/>
            <person name="Michoud G."/>
            <person name="Merlino G."/>
            <person name="Daffonchio D."/>
        </authorList>
    </citation>
    <scope>NUCLEOTIDE SEQUENCE [LARGE SCALE GENOMIC DNA]</scope>
    <source>
        <strain evidence="4 5">R1DC25</strain>
    </source>
</reference>
<feature type="domain" description="Methyltransferase" evidence="3">
    <location>
        <begin position="38"/>
        <end position="138"/>
    </location>
</feature>
<dbReference type="CDD" id="cd02440">
    <property type="entry name" value="AdoMet_MTases"/>
    <property type="match status" value="1"/>
</dbReference>
<dbReference type="PANTHER" id="PTHR43861">
    <property type="entry name" value="TRANS-ACONITATE 2-METHYLTRANSFERASE-RELATED"/>
    <property type="match status" value="1"/>
</dbReference>